<dbReference type="HOGENOM" id="CLU_140350_0_0_5"/>
<feature type="domain" description="Phasin" evidence="1">
    <location>
        <begin position="7"/>
        <end position="103"/>
    </location>
</feature>
<sequence length="136" mass="14878">MANNSPEFQEFSKAQLEAATTSSSAFVKNLKTIAEEATTYSAQSIAKVSTLIEELRSAKSFEGAMHIQSEYTKTFFADFIAYLTKVGELYSNLSKEALKPIEAVVAKAQIGKDKLPVQVVAEVQTSKDKQLEPAVH</sequence>
<gene>
    <name evidence="2" type="ordered locus">Msil_1923</name>
</gene>
<organism evidence="2 3">
    <name type="scientific">Methylocella silvestris (strain DSM 15510 / CIP 108128 / LMG 27833 / NCIMB 13906 / BL2)</name>
    <dbReference type="NCBI Taxonomy" id="395965"/>
    <lineage>
        <taxon>Bacteria</taxon>
        <taxon>Pseudomonadati</taxon>
        <taxon>Pseudomonadota</taxon>
        <taxon>Alphaproteobacteria</taxon>
        <taxon>Hyphomicrobiales</taxon>
        <taxon>Beijerinckiaceae</taxon>
        <taxon>Methylocella</taxon>
    </lineage>
</organism>
<keyword evidence="3" id="KW-1185">Reference proteome</keyword>
<dbReference type="EMBL" id="CP001280">
    <property type="protein sequence ID" value="ACK50868.1"/>
    <property type="molecule type" value="Genomic_DNA"/>
</dbReference>
<proteinExistence type="predicted"/>
<evidence type="ECO:0000259" key="1">
    <source>
        <dbReference type="Pfam" id="PF09361"/>
    </source>
</evidence>
<evidence type="ECO:0000313" key="3">
    <source>
        <dbReference type="Proteomes" id="UP000002257"/>
    </source>
</evidence>
<evidence type="ECO:0000313" key="2">
    <source>
        <dbReference type="EMBL" id="ACK50868.1"/>
    </source>
</evidence>
<dbReference type="AlphaFoldDB" id="B8ENT2"/>
<dbReference type="OrthoDB" id="7678100at2"/>
<dbReference type="STRING" id="395965.Msil_1923"/>
<dbReference type="Pfam" id="PF09361">
    <property type="entry name" value="Phasin_2"/>
    <property type="match status" value="1"/>
</dbReference>
<accession>B8ENT2</accession>
<dbReference type="eggNOG" id="COG5490">
    <property type="taxonomic scope" value="Bacteria"/>
</dbReference>
<dbReference type="Proteomes" id="UP000002257">
    <property type="component" value="Chromosome"/>
</dbReference>
<dbReference type="RefSeq" id="WP_012590938.1">
    <property type="nucleotide sequence ID" value="NC_011666.1"/>
</dbReference>
<protein>
    <recommendedName>
        <fullName evidence="1">Phasin domain-containing protein</fullName>
    </recommendedName>
</protein>
<name>B8ENT2_METSB</name>
<dbReference type="KEGG" id="msl:Msil_1923"/>
<reference evidence="2 3" key="1">
    <citation type="journal article" date="2010" name="J. Bacteriol.">
        <title>Complete genome sequence of the aerobic facultative methanotroph Methylocella silvestris BL2.</title>
        <authorList>
            <person name="Chen Y."/>
            <person name="Crombie A."/>
            <person name="Rahman M.T."/>
            <person name="Dedysh S.N."/>
            <person name="Liesack W."/>
            <person name="Stott M.B."/>
            <person name="Alam M."/>
            <person name="Theisen A.R."/>
            <person name="Murrell J.C."/>
            <person name="Dunfield P.F."/>
        </authorList>
    </citation>
    <scope>NUCLEOTIDE SEQUENCE [LARGE SCALE GENOMIC DNA]</scope>
    <source>
        <strain evidence="3">DSM 15510 / CIP 108128 / LMG 27833 / NCIMB 13906 / BL2</strain>
    </source>
</reference>
<dbReference type="InterPro" id="IPR018968">
    <property type="entry name" value="Phasin"/>
</dbReference>